<organism evidence="2 3">
    <name type="scientific">Bambusicola thoracicus</name>
    <name type="common">Chinese bamboo-partridge</name>
    <name type="synonym">Perdix thoracica</name>
    <dbReference type="NCBI Taxonomy" id="9083"/>
    <lineage>
        <taxon>Eukaryota</taxon>
        <taxon>Metazoa</taxon>
        <taxon>Chordata</taxon>
        <taxon>Craniata</taxon>
        <taxon>Vertebrata</taxon>
        <taxon>Euteleostomi</taxon>
        <taxon>Archelosauria</taxon>
        <taxon>Archosauria</taxon>
        <taxon>Dinosauria</taxon>
        <taxon>Saurischia</taxon>
        <taxon>Theropoda</taxon>
        <taxon>Coelurosauria</taxon>
        <taxon>Aves</taxon>
        <taxon>Neognathae</taxon>
        <taxon>Galloanserae</taxon>
        <taxon>Galliformes</taxon>
        <taxon>Phasianidae</taxon>
        <taxon>Perdicinae</taxon>
        <taxon>Bambusicola</taxon>
    </lineage>
</organism>
<feature type="region of interest" description="Disordered" evidence="1">
    <location>
        <begin position="1"/>
        <end position="46"/>
    </location>
</feature>
<dbReference type="EMBL" id="PPHD01059100">
    <property type="protein sequence ID" value="POI22342.1"/>
    <property type="molecule type" value="Genomic_DNA"/>
</dbReference>
<sequence>MELFSKKHRADFTHAPPGLPRRRKLAGNKRATKALAVPEKGDTQQP</sequence>
<evidence type="ECO:0000256" key="1">
    <source>
        <dbReference type="SAM" id="MobiDB-lite"/>
    </source>
</evidence>
<name>A0A2P4SE03_BAMTH</name>
<evidence type="ECO:0000313" key="2">
    <source>
        <dbReference type="EMBL" id="POI22342.1"/>
    </source>
</evidence>
<keyword evidence="3" id="KW-1185">Reference proteome</keyword>
<dbReference type="Proteomes" id="UP000237246">
    <property type="component" value="Unassembled WGS sequence"/>
</dbReference>
<reference evidence="2 3" key="1">
    <citation type="submission" date="2018-01" db="EMBL/GenBank/DDBJ databases">
        <title>Comparison of the Chinese Bamboo Partridge and Red Junglefowl genome sequences highlights the importance of demography in genome evolution.</title>
        <authorList>
            <person name="Tiley G.P."/>
            <person name="Kimball R.T."/>
            <person name="Braun E.L."/>
            <person name="Burleigh J.G."/>
        </authorList>
    </citation>
    <scope>NUCLEOTIDE SEQUENCE [LARGE SCALE GENOMIC DNA]</scope>
    <source>
        <strain evidence="2">RTK389</strain>
        <tissue evidence="2">Blood</tissue>
    </source>
</reference>
<proteinExistence type="predicted"/>
<comment type="caution">
    <text evidence="2">The sequence shown here is derived from an EMBL/GenBank/DDBJ whole genome shotgun (WGS) entry which is preliminary data.</text>
</comment>
<dbReference type="AlphaFoldDB" id="A0A2P4SE03"/>
<evidence type="ECO:0000313" key="3">
    <source>
        <dbReference type="Proteomes" id="UP000237246"/>
    </source>
</evidence>
<gene>
    <name evidence="2" type="ORF">CIB84_013911</name>
</gene>
<accession>A0A2P4SE03</accession>
<feature type="compositionally biased region" description="Basic residues" evidence="1">
    <location>
        <begin position="20"/>
        <end position="32"/>
    </location>
</feature>
<protein>
    <submittedName>
        <fullName evidence="2">Uncharacterized protein</fullName>
    </submittedName>
</protein>